<name>A0ACB8X710_9TELE</name>
<reference evidence="1" key="1">
    <citation type="submission" date="2022-04" db="EMBL/GenBank/DDBJ databases">
        <title>Jade perch genome.</title>
        <authorList>
            <person name="Chao B."/>
        </authorList>
    </citation>
    <scope>NUCLEOTIDE SEQUENCE</scope>
    <source>
        <strain evidence="1">CB-2022</strain>
    </source>
</reference>
<dbReference type="Proteomes" id="UP000831701">
    <property type="component" value="Chromosome 2"/>
</dbReference>
<sequence>MAAELGSYKQAHTSSPPLTLGNSRVVEGPAPLKELGSRAQAQCCAWRVLVQGLGRRGPPPRLLPKPHCTGPSWTFLRVVSLLEGGPTSPFRAEPGRVPWAKTRPPGARLRAPTPGLAPGWGPGNANPGDCPHTVPVWVHEVLWVRKHLGELHRLVRELKFDGAPVLQRLHVEEVAVGLFGRLSCLSSTVIGRLGLHRNWSWSRSNDDDYKEGELPYWNWASGEPTKQYCGSIGSTGEWLATNCSSSFNFVCYDSNASDISQRFILGQGSMDWFSARAYCREQHTDLARVRSQLENKQLQSVAINGGVWVGLTWTSWVWSDGLEPSFMPWSELKAELDRLGDCAVLDVESDPPRMTDESCGKELPFFCYSVPLRRNTVRLRLTADDSSVDMNDPAVMETMVKLVTTSFLTFQKLLRPCIRALNVTITTTTSSRLHRLTQKGQVFQWSEDCAQAFAQLRSALTEPPVLAYPDARRSIIVDIASNVGLGAVLSQEGEQGEQVIAYFSRSLSRPERNYYVTHRELLGVILSLHHFRPVPLWAEVPPALLLTWLLNFKEPEGQLVRWLEMLQDYDFEVRHRAGCLHANTDALSR</sequence>
<evidence type="ECO:0000313" key="1">
    <source>
        <dbReference type="EMBL" id="KAI3375670.1"/>
    </source>
</evidence>
<accession>A0ACB8X710</accession>
<evidence type="ECO:0000313" key="2">
    <source>
        <dbReference type="Proteomes" id="UP000831701"/>
    </source>
</evidence>
<proteinExistence type="predicted"/>
<comment type="caution">
    <text evidence="1">The sequence shown here is derived from an EMBL/GenBank/DDBJ whole genome shotgun (WGS) entry which is preliminary data.</text>
</comment>
<gene>
    <name evidence="1" type="ORF">L3Q82_003972</name>
</gene>
<keyword evidence="2" id="KW-1185">Reference proteome</keyword>
<protein>
    <submittedName>
        <fullName evidence="1">Uncharacterized protein</fullName>
    </submittedName>
</protein>
<organism evidence="1 2">
    <name type="scientific">Scortum barcoo</name>
    <name type="common">barcoo grunter</name>
    <dbReference type="NCBI Taxonomy" id="214431"/>
    <lineage>
        <taxon>Eukaryota</taxon>
        <taxon>Metazoa</taxon>
        <taxon>Chordata</taxon>
        <taxon>Craniata</taxon>
        <taxon>Vertebrata</taxon>
        <taxon>Euteleostomi</taxon>
        <taxon>Actinopterygii</taxon>
        <taxon>Neopterygii</taxon>
        <taxon>Teleostei</taxon>
        <taxon>Neoteleostei</taxon>
        <taxon>Acanthomorphata</taxon>
        <taxon>Eupercaria</taxon>
        <taxon>Centrarchiformes</taxon>
        <taxon>Terapontoidei</taxon>
        <taxon>Terapontidae</taxon>
        <taxon>Scortum</taxon>
    </lineage>
</organism>
<dbReference type="EMBL" id="CM041532">
    <property type="protein sequence ID" value="KAI3375670.1"/>
    <property type="molecule type" value="Genomic_DNA"/>
</dbReference>